<accession>A0A7X1N8Y5</accession>
<protein>
    <submittedName>
        <fullName evidence="2">Uncharacterized protein</fullName>
    </submittedName>
</protein>
<evidence type="ECO:0000256" key="1">
    <source>
        <dbReference type="SAM" id="Phobius"/>
    </source>
</evidence>
<dbReference type="AlphaFoldDB" id="A0A7X1N8Y5"/>
<evidence type="ECO:0000313" key="3">
    <source>
        <dbReference type="Proteomes" id="UP000484381"/>
    </source>
</evidence>
<evidence type="ECO:0000313" key="2">
    <source>
        <dbReference type="EMBL" id="MPW17570.1"/>
    </source>
</evidence>
<comment type="caution">
    <text evidence="2">The sequence shown here is derived from an EMBL/GenBank/DDBJ whole genome shotgun (WGS) entry which is preliminary data.</text>
</comment>
<sequence>MAIPVILSAPRAGRLKPDISLLEPIMLVTFFVLWPLAAASLFALARFFDRRDQQQLATVRISRRR</sequence>
<dbReference type="Proteomes" id="UP000484381">
    <property type="component" value="Unassembled WGS sequence"/>
</dbReference>
<keyword evidence="3" id="KW-1185">Reference proteome</keyword>
<name>A0A7X1N8Y5_9BURK</name>
<proteinExistence type="predicted"/>
<gene>
    <name evidence="2" type="ORF">GCT13_11660</name>
</gene>
<organism evidence="2 3">
    <name type="scientific">Paraburkholderia franconis</name>
    <dbReference type="NCBI Taxonomy" id="2654983"/>
    <lineage>
        <taxon>Bacteria</taxon>
        <taxon>Pseudomonadati</taxon>
        <taxon>Pseudomonadota</taxon>
        <taxon>Betaproteobacteria</taxon>
        <taxon>Burkholderiales</taxon>
        <taxon>Burkholderiaceae</taxon>
        <taxon>Paraburkholderia</taxon>
    </lineage>
</organism>
<reference evidence="2 3" key="1">
    <citation type="submission" date="2019-10" db="EMBL/GenBank/DDBJ databases">
        <title>Paraburkholderia sp. isolated from nodules of Mimosa pudica from Brazilian Atlantic Forest soils.</title>
        <authorList>
            <person name="Paulitsch F."/>
            <person name="Hungria M."/>
            <person name="Dall'Agnol R."/>
        </authorList>
    </citation>
    <scope>NUCLEOTIDE SEQUENCE [LARGE SCALE GENOMIC DNA]</scope>
    <source>
        <strain evidence="2 3">CNPSo 3157</strain>
    </source>
</reference>
<feature type="transmembrane region" description="Helical" evidence="1">
    <location>
        <begin position="25"/>
        <end position="45"/>
    </location>
</feature>
<keyword evidence="1" id="KW-1133">Transmembrane helix</keyword>
<dbReference type="EMBL" id="WHNP01000008">
    <property type="protein sequence ID" value="MPW17570.1"/>
    <property type="molecule type" value="Genomic_DNA"/>
</dbReference>
<keyword evidence="1" id="KW-0812">Transmembrane</keyword>
<keyword evidence="1" id="KW-0472">Membrane</keyword>